<feature type="domain" description="Major facilitator superfamily (MFS) profile" evidence="7">
    <location>
        <begin position="44"/>
        <end position="487"/>
    </location>
</feature>
<dbReference type="OMA" id="CAGERIF"/>
<evidence type="ECO:0000256" key="5">
    <source>
        <dbReference type="ARBA" id="ARBA00023136"/>
    </source>
</evidence>
<dbReference type="eggNOG" id="KOG2533">
    <property type="taxonomic scope" value="Eukaryota"/>
</dbReference>
<dbReference type="GO" id="GO:0022857">
    <property type="term" value="F:transmembrane transporter activity"/>
    <property type="evidence" value="ECO:0007669"/>
    <property type="project" value="InterPro"/>
</dbReference>
<dbReference type="PANTHER" id="PTHR43791">
    <property type="entry name" value="PERMEASE-RELATED"/>
    <property type="match status" value="1"/>
</dbReference>
<dbReference type="InterPro" id="IPR036259">
    <property type="entry name" value="MFS_trans_sf"/>
</dbReference>
<feature type="transmembrane region" description="Helical" evidence="6">
    <location>
        <begin position="338"/>
        <end position="358"/>
    </location>
</feature>
<evidence type="ECO:0000313" key="8">
    <source>
        <dbReference type="EMBL" id="EFI99714.1"/>
    </source>
</evidence>
<dbReference type="VEuPathDB" id="FungiDB:SCHCODRAFT_02533765"/>
<organism evidence="9">
    <name type="scientific">Schizophyllum commune (strain H4-8 / FGSC 9210)</name>
    <name type="common">Split gill fungus</name>
    <dbReference type="NCBI Taxonomy" id="578458"/>
    <lineage>
        <taxon>Eukaryota</taxon>
        <taxon>Fungi</taxon>
        <taxon>Dikarya</taxon>
        <taxon>Basidiomycota</taxon>
        <taxon>Agaricomycotina</taxon>
        <taxon>Agaricomycetes</taxon>
        <taxon>Agaricomycetidae</taxon>
        <taxon>Agaricales</taxon>
        <taxon>Schizophyllaceae</taxon>
        <taxon>Schizophyllum</taxon>
    </lineage>
</organism>
<evidence type="ECO:0000256" key="2">
    <source>
        <dbReference type="ARBA" id="ARBA00022448"/>
    </source>
</evidence>
<feature type="transmembrane region" description="Helical" evidence="6">
    <location>
        <begin position="397"/>
        <end position="419"/>
    </location>
</feature>
<dbReference type="GO" id="GO:0016020">
    <property type="term" value="C:membrane"/>
    <property type="evidence" value="ECO:0007669"/>
    <property type="project" value="UniProtKB-SubCell"/>
</dbReference>
<keyword evidence="4 6" id="KW-1133">Transmembrane helix</keyword>
<dbReference type="Proteomes" id="UP000007431">
    <property type="component" value="Unassembled WGS sequence"/>
</dbReference>
<feature type="transmembrane region" description="Helical" evidence="6">
    <location>
        <begin position="311"/>
        <end position="331"/>
    </location>
</feature>
<keyword evidence="2" id="KW-0813">Transport</keyword>
<name>D8PXQ2_SCHCM</name>
<feature type="transmembrane region" description="Helical" evidence="6">
    <location>
        <begin position="425"/>
        <end position="447"/>
    </location>
</feature>
<dbReference type="PANTHER" id="PTHR43791:SF19">
    <property type="entry name" value="TRANSPORTER, PUTATIVE (AFU_ORTHOLOGUE AFUA_1G01812)-RELATED"/>
    <property type="match status" value="1"/>
</dbReference>
<dbReference type="AlphaFoldDB" id="D8PXQ2"/>
<reference evidence="8 9" key="1">
    <citation type="journal article" date="2010" name="Nat. Biotechnol.">
        <title>Genome sequence of the model mushroom Schizophyllum commune.</title>
        <authorList>
            <person name="Ohm R.A."/>
            <person name="de Jong J.F."/>
            <person name="Lugones L.G."/>
            <person name="Aerts A."/>
            <person name="Kothe E."/>
            <person name="Stajich J.E."/>
            <person name="de Vries R.P."/>
            <person name="Record E."/>
            <person name="Levasseur A."/>
            <person name="Baker S.E."/>
            <person name="Bartholomew K.A."/>
            <person name="Coutinho P.M."/>
            <person name="Erdmann S."/>
            <person name="Fowler T.J."/>
            <person name="Gathman A.C."/>
            <person name="Lombard V."/>
            <person name="Henrissat B."/>
            <person name="Knabe N."/>
            <person name="Kuees U."/>
            <person name="Lilly W.W."/>
            <person name="Lindquist E."/>
            <person name="Lucas S."/>
            <person name="Magnuson J.K."/>
            <person name="Piumi F."/>
            <person name="Raudaskoski M."/>
            <person name="Salamov A."/>
            <person name="Schmutz J."/>
            <person name="Schwarze F.W.M.R."/>
            <person name="vanKuyk P.A."/>
            <person name="Horton J.S."/>
            <person name="Grigoriev I.V."/>
            <person name="Woesten H.A.B."/>
        </authorList>
    </citation>
    <scope>NUCLEOTIDE SEQUENCE [LARGE SCALE GENOMIC DNA]</scope>
    <source>
        <strain evidence="9">H4-8 / FGSC 9210</strain>
    </source>
</reference>
<dbReference type="InterPro" id="IPR020846">
    <property type="entry name" value="MFS_dom"/>
</dbReference>
<dbReference type="FunFam" id="1.20.1250.20:FF:000013">
    <property type="entry name" value="MFS general substrate transporter"/>
    <property type="match status" value="1"/>
</dbReference>
<evidence type="ECO:0000256" key="3">
    <source>
        <dbReference type="ARBA" id="ARBA00022692"/>
    </source>
</evidence>
<keyword evidence="3 6" id="KW-0812">Transmembrane</keyword>
<dbReference type="SUPFAM" id="SSF103473">
    <property type="entry name" value="MFS general substrate transporter"/>
    <property type="match status" value="1"/>
</dbReference>
<sequence>MNQTNAENGPTDGKGTIVNVESVSVSSFDEAEHKRIVRRVDWHLLPLVTLLYFLSFLDRGNIGNAKIAGMAADAHLDGLKYNLAAVFFVPYALAEIPSNILLKLVRPSRWIPFIMVAWGLIMTLMCLCKTYHDLIIARVFLGLAEGGLFPGISFYLSIWYRRCDLSSRIAIFFSAATIAGAFGGLLARVKFCIEKMEGVGGLHGWQWIFGLEGMATVLCSIAAFFLMQDYPDSVTFLTETQKIRLLHTLREDTQGAATHFDMKFVWQALRDYKSWVQVFTYMGNAIAATALSLFLPTIIEDLGLADADAQLLTIPPFVCEFLRTILIGLLSDRLNLRGPFILSGSVIALAGCIVLYTQNAPGPSYFGTFLIAIGAYPPIPLNISWAMSNAGGEVKKGVVVAMIIGSANLGGICASFVYITPPRFYVGHGIIMGWLGLSILCSLFAMWNFKRLNREKEGICQEKHIDESRSAEFAEMGSESPLFRFSS</sequence>
<evidence type="ECO:0000259" key="7">
    <source>
        <dbReference type="PROSITE" id="PS50850"/>
    </source>
</evidence>
<comment type="subcellular location">
    <subcellularLocation>
        <location evidence="1">Membrane</location>
        <topology evidence="1">Multi-pass membrane protein</topology>
    </subcellularLocation>
</comment>
<evidence type="ECO:0000313" key="9">
    <source>
        <dbReference type="Proteomes" id="UP000007431"/>
    </source>
</evidence>
<feature type="transmembrane region" description="Helical" evidence="6">
    <location>
        <begin position="169"/>
        <end position="187"/>
    </location>
</feature>
<dbReference type="HOGENOM" id="CLU_001265_0_1_1"/>
<dbReference type="FunCoup" id="D8PXQ2">
    <property type="interactions" value="70"/>
</dbReference>
<dbReference type="FunFam" id="1.20.1250.20:FF:000034">
    <property type="entry name" value="MFS general substrate transporter"/>
    <property type="match status" value="1"/>
</dbReference>
<gene>
    <name evidence="8" type="ORF">SCHCODRAFT_52306</name>
</gene>
<evidence type="ECO:0000256" key="1">
    <source>
        <dbReference type="ARBA" id="ARBA00004141"/>
    </source>
</evidence>
<dbReference type="EMBL" id="GL377304">
    <property type="protein sequence ID" value="EFI99714.1"/>
    <property type="molecule type" value="Genomic_DNA"/>
</dbReference>
<feature type="transmembrane region" description="Helical" evidence="6">
    <location>
        <begin position="138"/>
        <end position="157"/>
    </location>
</feature>
<dbReference type="PROSITE" id="PS50850">
    <property type="entry name" value="MFS"/>
    <property type="match status" value="1"/>
</dbReference>
<feature type="transmembrane region" description="Helical" evidence="6">
    <location>
        <begin position="79"/>
        <end position="98"/>
    </location>
</feature>
<protein>
    <recommendedName>
        <fullName evidence="7">Major facilitator superfamily (MFS) profile domain-containing protein</fullName>
    </recommendedName>
</protein>
<evidence type="ECO:0000256" key="6">
    <source>
        <dbReference type="SAM" id="Phobius"/>
    </source>
</evidence>
<dbReference type="InterPro" id="IPR011701">
    <property type="entry name" value="MFS"/>
</dbReference>
<feature type="transmembrane region" description="Helical" evidence="6">
    <location>
        <begin position="42"/>
        <end position="59"/>
    </location>
</feature>
<dbReference type="Gene3D" id="1.20.1250.20">
    <property type="entry name" value="MFS general substrate transporter like domains"/>
    <property type="match status" value="2"/>
</dbReference>
<evidence type="ECO:0000256" key="4">
    <source>
        <dbReference type="ARBA" id="ARBA00022989"/>
    </source>
</evidence>
<dbReference type="InParanoid" id="D8PXQ2"/>
<keyword evidence="9" id="KW-1185">Reference proteome</keyword>
<accession>D8PXQ2</accession>
<proteinExistence type="predicted"/>
<feature type="transmembrane region" description="Helical" evidence="6">
    <location>
        <begin position="207"/>
        <end position="227"/>
    </location>
</feature>
<feature type="transmembrane region" description="Helical" evidence="6">
    <location>
        <begin position="110"/>
        <end position="132"/>
    </location>
</feature>
<feature type="transmembrane region" description="Helical" evidence="6">
    <location>
        <begin position="364"/>
        <end position="385"/>
    </location>
</feature>
<keyword evidence="5 6" id="KW-0472">Membrane</keyword>
<dbReference type="Pfam" id="PF07690">
    <property type="entry name" value="MFS_1"/>
    <property type="match status" value="1"/>
</dbReference>
<feature type="transmembrane region" description="Helical" evidence="6">
    <location>
        <begin position="278"/>
        <end position="299"/>
    </location>
</feature>